<evidence type="ECO:0000313" key="2">
    <source>
        <dbReference type="Proteomes" id="UP001597319"/>
    </source>
</evidence>
<keyword evidence="2" id="KW-1185">Reference proteome</keyword>
<dbReference type="Proteomes" id="UP001597319">
    <property type="component" value="Unassembled WGS sequence"/>
</dbReference>
<name>A0ABW5LAP8_9FLAO</name>
<evidence type="ECO:0000313" key="1">
    <source>
        <dbReference type="EMBL" id="MFD2561860.1"/>
    </source>
</evidence>
<accession>A0ABW5LAP8</accession>
<sequence>MRKEIINTWNGEKVELNISSDGYCFCPVCGIKSDDKEWRPYDENGHPSYDICSCGFEYGFDDNGEPPYYKSWENYREKWLNGKIEQFFGKRITKNEKLEQLKNLEL</sequence>
<reference evidence="2" key="1">
    <citation type="journal article" date="2019" name="Int. J. Syst. Evol. Microbiol.">
        <title>The Global Catalogue of Microorganisms (GCM) 10K type strain sequencing project: providing services to taxonomists for standard genome sequencing and annotation.</title>
        <authorList>
            <consortium name="The Broad Institute Genomics Platform"/>
            <consortium name="The Broad Institute Genome Sequencing Center for Infectious Disease"/>
            <person name="Wu L."/>
            <person name="Ma J."/>
        </authorList>
    </citation>
    <scope>NUCLEOTIDE SEQUENCE [LARGE SCALE GENOMIC DNA]</scope>
    <source>
        <strain evidence="2">KCTC 52274</strain>
    </source>
</reference>
<dbReference type="RefSeq" id="WP_378289952.1">
    <property type="nucleotide sequence ID" value="NZ_JBHULE010000007.1"/>
</dbReference>
<proteinExistence type="predicted"/>
<dbReference type="EMBL" id="JBHULE010000007">
    <property type="protein sequence ID" value="MFD2561860.1"/>
    <property type="molecule type" value="Genomic_DNA"/>
</dbReference>
<comment type="caution">
    <text evidence="1">The sequence shown here is derived from an EMBL/GenBank/DDBJ whole genome shotgun (WGS) entry which is preliminary data.</text>
</comment>
<gene>
    <name evidence="1" type="ORF">ACFSR1_04200</name>
</gene>
<protein>
    <submittedName>
        <fullName evidence="1">Uncharacterized protein</fullName>
    </submittedName>
</protein>
<organism evidence="1 2">
    <name type="scientific">Aquimarina rubra</name>
    <dbReference type="NCBI Taxonomy" id="1920033"/>
    <lineage>
        <taxon>Bacteria</taxon>
        <taxon>Pseudomonadati</taxon>
        <taxon>Bacteroidota</taxon>
        <taxon>Flavobacteriia</taxon>
        <taxon>Flavobacteriales</taxon>
        <taxon>Flavobacteriaceae</taxon>
        <taxon>Aquimarina</taxon>
    </lineage>
</organism>